<dbReference type="NCBIfam" id="NF002794">
    <property type="entry name" value="PRK02925.1"/>
    <property type="match status" value="1"/>
</dbReference>
<gene>
    <name evidence="7 8" type="primary">uxaC</name>
    <name evidence="8" type="ORF">ACFSUB_15165</name>
</gene>
<dbReference type="Gene3D" id="3.20.20.140">
    <property type="entry name" value="Metal-dependent hydrolases"/>
    <property type="match status" value="1"/>
</dbReference>
<dbReference type="EMBL" id="JBHUML010000005">
    <property type="protein sequence ID" value="MFD2706801.1"/>
    <property type="molecule type" value="Genomic_DNA"/>
</dbReference>
<evidence type="ECO:0000313" key="8">
    <source>
        <dbReference type="EMBL" id="MFD2706801.1"/>
    </source>
</evidence>
<evidence type="ECO:0000256" key="1">
    <source>
        <dbReference type="ARBA" id="ARBA00001165"/>
    </source>
</evidence>
<comment type="pathway">
    <text evidence="2 7">Carbohydrate metabolism; pentose and glucuronate interconversion.</text>
</comment>
<evidence type="ECO:0000256" key="7">
    <source>
        <dbReference type="HAMAP-Rule" id="MF_00675"/>
    </source>
</evidence>
<dbReference type="Proteomes" id="UP001597520">
    <property type="component" value="Unassembled WGS sequence"/>
</dbReference>
<sequence>MKSFMNDHFLIHNDKGYQLYKNAAEGLPILDYHCHLPAKEIWENEPFANLSEVWFTGDHYKWRAMRMYGIEERFITGDASPYEKFEAYASVMPNLLGNQLYHWSHMELKRYFGVDRELNASNAPGIWEEVQRKLEQNALAPRDVIQLENVQMIGTTDDPVDSLAYHDLLAEHESFDVSVLPTFRPDNVFKTGTAFNEWVDQLESVTQSTISSAAALKQALLERITFFHERGCRSSDHDIVQLVWADCTKEEAEAIFERLRSGQSISEKQQHQWFSWIMSFLARHYHEHNWVMQLHIGVLRDANQRGTKEIGKNAGFDAINELNTAEHLTHLLNDLNTDRKLPKTILYSVNSKDFDVLSTIGSSFSEEGLAGKVQLGAAWWFHDHVEGIKKQLQTAANIGQLGAFNGMLTDSRSFLSYTRHDYFRRILCSLIGGWIENGELPDNDPQWENIIRNICFNNTNQFFDLRFEKQQDS</sequence>
<evidence type="ECO:0000256" key="3">
    <source>
        <dbReference type="ARBA" id="ARBA00008397"/>
    </source>
</evidence>
<accession>A0ABW5T4S6</accession>
<dbReference type="EC" id="5.3.1.12" evidence="4 7"/>
<dbReference type="SUPFAM" id="SSF51556">
    <property type="entry name" value="Metallo-dependent hydrolases"/>
    <property type="match status" value="1"/>
</dbReference>
<protein>
    <recommendedName>
        <fullName evidence="5 7">Uronate isomerase</fullName>
        <ecNumber evidence="4 7">5.3.1.12</ecNumber>
    </recommendedName>
    <alternativeName>
        <fullName evidence="7">Glucuronate isomerase</fullName>
    </alternativeName>
    <alternativeName>
        <fullName evidence="7">Uronic isomerase</fullName>
    </alternativeName>
</protein>
<comment type="similarity">
    <text evidence="3 7">Belongs to the metallo-dependent hydrolases superfamily. Uronate isomerase family.</text>
</comment>
<evidence type="ECO:0000256" key="2">
    <source>
        <dbReference type="ARBA" id="ARBA00004892"/>
    </source>
</evidence>
<dbReference type="GO" id="GO:0008880">
    <property type="term" value="F:glucuronate isomerase activity"/>
    <property type="evidence" value="ECO:0007669"/>
    <property type="project" value="UniProtKB-EC"/>
</dbReference>
<dbReference type="HAMAP" id="MF_00675">
    <property type="entry name" value="UxaC"/>
    <property type="match status" value="1"/>
</dbReference>
<dbReference type="InterPro" id="IPR032466">
    <property type="entry name" value="Metal_Hydrolase"/>
</dbReference>
<proteinExistence type="inferred from homology"/>
<keyword evidence="9" id="KW-1185">Reference proteome</keyword>
<evidence type="ECO:0000256" key="5">
    <source>
        <dbReference type="ARBA" id="ARBA00020555"/>
    </source>
</evidence>
<comment type="caution">
    <text evidence="8">The sequence shown here is derived from an EMBL/GenBank/DDBJ whole genome shotgun (WGS) entry which is preliminary data.</text>
</comment>
<organism evidence="8 9">
    <name type="scientific">Salibacterium lacus</name>
    <dbReference type="NCBI Taxonomy" id="1898109"/>
    <lineage>
        <taxon>Bacteria</taxon>
        <taxon>Bacillati</taxon>
        <taxon>Bacillota</taxon>
        <taxon>Bacilli</taxon>
        <taxon>Bacillales</taxon>
        <taxon>Bacillaceae</taxon>
    </lineage>
</organism>
<evidence type="ECO:0000256" key="6">
    <source>
        <dbReference type="ARBA" id="ARBA00023235"/>
    </source>
</evidence>
<dbReference type="RefSeq" id="WP_380714100.1">
    <property type="nucleotide sequence ID" value="NZ_JBHUML010000005.1"/>
</dbReference>
<dbReference type="Gene3D" id="1.10.2020.10">
    <property type="entry name" value="uronate isomerase, domain 2, chain A"/>
    <property type="match status" value="1"/>
</dbReference>
<dbReference type="InterPro" id="IPR003766">
    <property type="entry name" value="Uronate_isomerase"/>
</dbReference>
<evidence type="ECO:0000256" key="4">
    <source>
        <dbReference type="ARBA" id="ARBA00012546"/>
    </source>
</evidence>
<name>A0ABW5T4S6_9BACI</name>
<comment type="catalytic activity">
    <reaction evidence="7">
        <text>aldehydo-D-galacturonate = keto-D-tagaturonate</text>
        <dbReference type="Rhea" id="RHEA:27702"/>
        <dbReference type="ChEBI" id="CHEBI:12952"/>
        <dbReference type="ChEBI" id="CHEBI:17886"/>
    </reaction>
</comment>
<keyword evidence="6 7" id="KW-0413">Isomerase</keyword>
<dbReference type="PANTHER" id="PTHR30068:SF4">
    <property type="entry name" value="URONATE ISOMERASE"/>
    <property type="match status" value="1"/>
</dbReference>
<dbReference type="Pfam" id="PF02614">
    <property type="entry name" value="UxaC"/>
    <property type="match status" value="1"/>
</dbReference>
<comment type="catalytic activity">
    <reaction evidence="1 7">
        <text>D-glucuronate = D-fructuronate</text>
        <dbReference type="Rhea" id="RHEA:13049"/>
        <dbReference type="ChEBI" id="CHEBI:58720"/>
        <dbReference type="ChEBI" id="CHEBI:59863"/>
        <dbReference type="EC" id="5.3.1.12"/>
    </reaction>
</comment>
<evidence type="ECO:0000313" key="9">
    <source>
        <dbReference type="Proteomes" id="UP001597520"/>
    </source>
</evidence>
<dbReference type="PANTHER" id="PTHR30068">
    <property type="entry name" value="URONATE ISOMERASE"/>
    <property type="match status" value="1"/>
</dbReference>
<reference evidence="9" key="1">
    <citation type="journal article" date="2019" name="Int. J. Syst. Evol. Microbiol.">
        <title>The Global Catalogue of Microorganisms (GCM) 10K type strain sequencing project: providing services to taxonomists for standard genome sequencing and annotation.</title>
        <authorList>
            <consortium name="The Broad Institute Genomics Platform"/>
            <consortium name="The Broad Institute Genome Sequencing Center for Infectious Disease"/>
            <person name="Wu L."/>
            <person name="Ma J."/>
        </authorList>
    </citation>
    <scope>NUCLEOTIDE SEQUENCE [LARGE SCALE GENOMIC DNA]</scope>
    <source>
        <strain evidence="9">KCTC 33792</strain>
    </source>
</reference>